<reference evidence="1" key="2">
    <citation type="submission" date="2022-06" db="UniProtKB">
        <authorList>
            <consortium name="EnsemblPlants"/>
        </authorList>
    </citation>
    <scope>IDENTIFICATION</scope>
</reference>
<reference evidence="2" key="1">
    <citation type="journal article" date="2013" name="Nature">
        <title>Draft genome of the wheat A-genome progenitor Triticum urartu.</title>
        <authorList>
            <person name="Ling H.Q."/>
            <person name="Zhao S."/>
            <person name="Liu D."/>
            <person name="Wang J."/>
            <person name="Sun H."/>
            <person name="Zhang C."/>
            <person name="Fan H."/>
            <person name="Li D."/>
            <person name="Dong L."/>
            <person name="Tao Y."/>
            <person name="Gao C."/>
            <person name="Wu H."/>
            <person name="Li Y."/>
            <person name="Cui Y."/>
            <person name="Guo X."/>
            <person name="Zheng S."/>
            <person name="Wang B."/>
            <person name="Yu K."/>
            <person name="Liang Q."/>
            <person name="Yang W."/>
            <person name="Lou X."/>
            <person name="Chen J."/>
            <person name="Feng M."/>
            <person name="Jian J."/>
            <person name="Zhang X."/>
            <person name="Luo G."/>
            <person name="Jiang Y."/>
            <person name="Liu J."/>
            <person name="Wang Z."/>
            <person name="Sha Y."/>
            <person name="Zhang B."/>
            <person name="Wu H."/>
            <person name="Tang D."/>
            <person name="Shen Q."/>
            <person name="Xue P."/>
            <person name="Zou S."/>
            <person name="Wang X."/>
            <person name="Liu X."/>
            <person name="Wang F."/>
            <person name="Yang Y."/>
            <person name="An X."/>
            <person name="Dong Z."/>
            <person name="Zhang K."/>
            <person name="Zhang X."/>
            <person name="Luo M.C."/>
            <person name="Dvorak J."/>
            <person name="Tong Y."/>
            <person name="Wang J."/>
            <person name="Yang H."/>
            <person name="Li Z."/>
            <person name="Wang D."/>
            <person name="Zhang A."/>
            <person name="Wang J."/>
        </authorList>
    </citation>
    <scope>NUCLEOTIDE SEQUENCE</scope>
    <source>
        <strain evidence="2">cv. G1812</strain>
    </source>
</reference>
<evidence type="ECO:0000313" key="1">
    <source>
        <dbReference type="EnsemblPlants" id="TuG1812S0002470700.01.T01"/>
    </source>
</evidence>
<sequence length="105" mass="11596">MKVPLEWVKKHPKLAPTTHCHPMPYRRSNSVLMWPAMARQSSTWKRSSAREAADVAAACIRAGMSVSSTTALPSSILFSSLPGGGRSPSRCWVVVVGRFLDSWRK</sequence>
<protein>
    <submittedName>
        <fullName evidence="1">Uncharacterized protein</fullName>
    </submittedName>
</protein>
<dbReference type="Gramene" id="TuG1812S0002470700.01.T01">
    <property type="protein sequence ID" value="TuG1812S0002470700.01.T01"/>
    <property type="gene ID" value="TuG1812S0002470700.01"/>
</dbReference>
<evidence type="ECO:0000313" key="2">
    <source>
        <dbReference type="Proteomes" id="UP000015106"/>
    </source>
</evidence>
<name>A0A8R7RAU0_TRIUA</name>
<dbReference type="EnsemblPlants" id="TuG1812S0002470700.01.T01">
    <property type="protein sequence ID" value="TuG1812S0002470700.01.T01"/>
    <property type="gene ID" value="TuG1812S0002470700.01"/>
</dbReference>
<dbReference type="Proteomes" id="UP000015106">
    <property type="component" value="Unassembled WGS sequence"/>
</dbReference>
<dbReference type="AlphaFoldDB" id="A0A8R7RAU0"/>
<keyword evidence="2" id="KW-1185">Reference proteome</keyword>
<proteinExistence type="predicted"/>
<organism evidence="1 2">
    <name type="scientific">Triticum urartu</name>
    <name type="common">Red wild einkorn</name>
    <name type="synonym">Crithodium urartu</name>
    <dbReference type="NCBI Taxonomy" id="4572"/>
    <lineage>
        <taxon>Eukaryota</taxon>
        <taxon>Viridiplantae</taxon>
        <taxon>Streptophyta</taxon>
        <taxon>Embryophyta</taxon>
        <taxon>Tracheophyta</taxon>
        <taxon>Spermatophyta</taxon>
        <taxon>Magnoliopsida</taxon>
        <taxon>Liliopsida</taxon>
        <taxon>Poales</taxon>
        <taxon>Poaceae</taxon>
        <taxon>BOP clade</taxon>
        <taxon>Pooideae</taxon>
        <taxon>Triticodae</taxon>
        <taxon>Triticeae</taxon>
        <taxon>Triticinae</taxon>
        <taxon>Triticum</taxon>
    </lineage>
</organism>
<accession>A0A8R7RAU0</accession>